<dbReference type="RefSeq" id="WP_321535791.1">
    <property type="nucleotide sequence ID" value="NZ_JARGDL010000009.1"/>
</dbReference>
<dbReference type="InterPro" id="IPR041368">
    <property type="entry name" value="DRP_C"/>
</dbReference>
<proteinExistence type="predicted"/>
<dbReference type="CDD" id="cd22319">
    <property type="entry name" value="DpnI-like"/>
    <property type="match status" value="1"/>
</dbReference>
<feature type="domain" description="Dam-replacing protein HTH" evidence="1">
    <location>
        <begin position="186"/>
        <end position="253"/>
    </location>
</feature>
<accession>A0AAE3P2R5</accession>
<dbReference type="InterPro" id="IPR036388">
    <property type="entry name" value="WH-like_DNA-bd_sf"/>
</dbReference>
<dbReference type="Gene3D" id="1.10.10.10">
    <property type="entry name" value="Winged helix-like DNA-binding domain superfamily/Winged helix DNA-binding domain"/>
    <property type="match status" value="1"/>
</dbReference>
<dbReference type="EMBL" id="JARGDL010000009">
    <property type="protein sequence ID" value="MDF1612023.1"/>
    <property type="molecule type" value="Genomic_DNA"/>
</dbReference>
<comment type="caution">
    <text evidence="2">The sequence shown here is derived from an EMBL/GenBank/DDBJ whole genome shotgun (WGS) entry which is preliminary data.</text>
</comment>
<dbReference type="Proteomes" id="UP001221302">
    <property type="component" value="Unassembled WGS sequence"/>
</dbReference>
<reference evidence="2" key="1">
    <citation type="submission" date="2023-03" db="EMBL/GenBank/DDBJ databases">
        <title>Stygiobacter electus gen. nov., sp. nov., facultatively anaerobic thermotolerant bacterium of the class Ignavibacteria from a well of Yessentuki mineral water deposit.</title>
        <authorList>
            <person name="Podosokorskaya O.A."/>
            <person name="Elcheninov A.G."/>
            <person name="Petrova N.F."/>
            <person name="Zavarzina D.G."/>
            <person name="Kublanov I.V."/>
            <person name="Merkel A.Y."/>
        </authorList>
    </citation>
    <scope>NUCLEOTIDE SEQUENCE</scope>
    <source>
        <strain evidence="2">09-Me</strain>
    </source>
</reference>
<evidence type="ECO:0000259" key="1">
    <source>
        <dbReference type="Pfam" id="PF17726"/>
    </source>
</evidence>
<dbReference type="Gene3D" id="3.40.210.30">
    <property type="entry name" value="Dam replacing family, catalytic PD-(D/E)XK domain"/>
    <property type="match status" value="1"/>
</dbReference>
<evidence type="ECO:0000313" key="3">
    <source>
        <dbReference type="Proteomes" id="UP001221302"/>
    </source>
</evidence>
<dbReference type="Pfam" id="PF06044">
    <property type="entry name" value="DpnI"/>
    <property type="match status" value="1"/>
</dbReference>
<dbReference type="InterPro" id="IPR010324">
    <property type="entry name" value="DRP"/>
</dbReference>
<protein>
    <submittedName>
        <fullName evidence="2">DpnI domain-containing protein</fullName>
    </submittedName>
</protein>
<name>A0AAE3P2R5_9BACT</name>
<dbReference type="InterPro" id="IPR043025">
    <property type="entry name" value="DRP_PD-(D/E)XK_dom"/>
</dbReference>
<organism evidence="2 3">
    <name type="scientific">Stygiobacter electus</name>
    <dbReference type="NCBI Taxonomy" id="3032292"/>
    <lineage>
        <taxon>Bacteria</taxon>
        <taxon>Pseudomonadati</taxon>
        <taxon>Ignavibacteriota</taxon>
        <taxon>Ignavibacteria</taxon>
        <taxon>Ignavibacteriales</taxon>
        <taxon>Melioribacteraceae</taxon>
        <taxon>Stygiobacter</taxon>
    </lineage>
</organism>
<dbReference type="Pfam" id="PF17726">
    <property type="entry name" value="DpnI_C"/>
    <property type="match status" value="1"/>
</dbReference>
<keyword evidence="3" id="KW-1185">Reference proteome</keyword>
<evidence type="ECO:0000313" key="2">
    <source>
        <dbReference type="EMBL" id="MDF1612023.1"/>
    </source>
</evidence>
<dbReference type="AlphaFoldDB" id="A0AAE3P2R5"/>
<sequence>MNLNFNIALASNYKNLSQKIRVVSEDWTKREIFCPNCGNQLFQLKNNNPVGDFICKTCEETFELKSKKNSFGYKINDGAYSKIIEKLADDKLPNFFLLTYDLNNSLITNFVLIPKHFFSFSIIEKRKALSETAIRSGWIGCNILFEKISESGKIYYVKDKISANKEDVQKKWKKTLFIRENKNIELRGWSLDIIKCIDQIGKVEFSLNDIYKFEEYLKLNHPDNKFIKDKIRQQLQYLRDKGFLKFLGNGKYRRV</sequence>
<gene>
    <name evidence="2" type="ORF">P0M35_07660</name>
</gene>